<dbReference type="EMBL" id="JBHSQS010000002">
    <property type="protein sequence ID" value="MFC5922339.1"/>
    <property type="molecule type" value="Genomic_DNA"/>
</dbReference>
<protein>
    <submittedName>
        <fullName evidence="3">NAD-binding protein</fullName>
    </submittedName>
</protein>
<feature type="domain" description="RCK N-terminal" evidence="2">
    <location>
        <begin position="338"/>
        <end position="465"/>
    </location>
</feature>
<evidence type="ECO:0000313" key="3">
    <source>
        <dbReference type="EMBL" id="MFC5922339.1"/>
    </source>
</evidence>
<dbReference type="Gene3D" id="3.40.50.720">
    <property type="entry name" value="NAD(P)-binding Rossmann-like Domain"/>
    <property type="match status" value="2"/>
</dbReference>
<dbReference type="Pfam" id="PF02254">
    <property type="entry name" value="TrkA_N"/>
    <property type="match status" value="2"/>
</dbReference>
<evidence type="ECO:0000256" key="1">
    <source>
        <dbReference type="SAM" id="MobiDB-lite"/>
    </source>
</evidence>
<dbReference type="InterPro" id="IPR036291">
    <property type="entry name" value="NAD(P)-bd_dom_sf"/>
</dbReference>
<evidence type="ECO:0000259" key="2">
    <source>
        <dbReference type="PROSITE" id="PS51201"/>
    </source>
</evidence>
<evidence type="ECO:0000313" key="4">
    <source>
        <dbReference type="Proteomes" id="UP001596226"/>
    </source>
</evidence>
<organism evidence="3 4">
    <name type="scientific">Micromonospora vulcania</name>
    <dbReference type="NCBI Taxonomy" id="1441873"/>
    <lineage>
        <taxon>Bacteria</taxon>
        <taxon>Bacillati</taxon>
        <taxon>Actinomycetota</taxon>
        <taxon>Actinomycetes</taxon>
        <taxon>Micromonosporales</taxon>
        <taxon>Micromonosporaceae</taxon>
        <taxon>Micromonospora</taxon>
    </lineage>
</organism>
<dbReference type="PANTHER" id="PTHR43833">
    <property type="entry name" value="POTASSIUM CHANNEL PROTEIN 2-RELATED-RELATED"/>
    <property type="match status" value="1"/>
</dbReference>
<feature type="region of interest" description="Disordered" evidence="1">
    <location>
        <begin position="595"/>
        <end position="619"/>
    </location>
</feature>
<gene>
    <name evidence="3" type="ORF">ACFQGL_03145</name>
</gene>
<accession>A0ABW1GY41</accession>
<sequence length="619" mass="64721">MPDESADGVDLDSGRRFVVCGDNALARRLVNELVDRYGVAVTVVVPSLTDNHAPDIAEFAAESDVDPRPEVLVARRLTSEVLQRVGVRGAAAVALVSADDVANVDAALIVREFDPEVRLVVRLFNPVLGDGVATMLGDCAVLSGSEIAAPAFVAATLGDDTPTYLRLPDDELLRIASRAALDPATADVVCALADTSGPEPVTLPADEDSADLVLVRAYGRRRTAPTPPRRRLLRTARLVLGRRLRWALGATAAVLAVGSVLLGQARHLDPLQAGYLTLLTALGSADADPAGSSVEKVTALLLVVTGVALVPTVTALVVDSVVRARLAVAAGRLTDPLDDHVIVVGLGNIGTRVVQELHAFGLTVVAVDRAATARGVAVARELGIAVLIGDASSPETLRAASVSTCRALVVLCADDVTNLETALLGRSLHRASSGDAAAPLRVVLRLFDEGFAQRVQRAFGINHSRSVSYLAAPAFAAAMMGREVIDTISVGRRVLLLAELPVGAGSEVEGAFCAQLSRPREARVIAMRTGRVGQTIWTLPQRRPLVRTDRLLVVATRAGLAELLARTVPSEDPPPLSSNTAGTALLRLLTPPVARRSGTEAGTHTGADATDRPTVEDGL</sequence>
<comment type="caution">
    <text evidence="3">The sequence shown here is derived from an EMBL/GenBank/DDBJ whole genome shotgun (WGS) entry which is preliminary data.</text>
</comment>
<reference evidence="4" key="1">
    <citation type="journal article" date="2019" name="Int. J. Syst. Evol. Microbiol.">
        <title>The Global Catalogue of Microorganisms (GCM) 10K type strain sequencing project: providing services to taxonomists for standard genome sequencing and annotation.</title>
        <authorList>
            <consortium name="The Broad Institute Genomics Platform"/>
            <consortium name="The Broad Institute Genome Sequencing Center for Infectious Disease"/>
            <person name="Wu L."/>
            <person name="Ma J."/>
        </authorList>
    </citation>
    <scope>NUCLEOTIDE SEQUENCE [LARGE SCALE GENOMIC DNA]</scope>
    <source>
        <strain evidence="4">CGMCC 4.7144</strain>
    </source>
</reference>
<name>A0ABW1GY41_9ACTN</name>
<dbReference type="SUPFAM" id="SSF51735">
    <property type="entry name" value="NAD(P)-binding Rossmann-fold domains"/>
    <property type="match status" value="2"/>
</dbReference>
<dbReference type="PROSITE" id="PS51201">
    <property type="entry name" value="RCK_N"/>
    <property type="match status" value="1"/>
</dbReference>
<dbReference type="InterPro" id="IPR003148">
    <property type="entry name" value="RCK_N"/>
</dbReference>
<dbReference type="Proteomes" id="UP001596226">
    <property type="component" value="Unassembled WGS sequence"/>
</dbReference>
<proteinExistence type="predicted"/>
<dbReference type="PANTHER" id="PTHR43833:SF11">
    <property type="entry name" value="VOLTAGE-GATED POTASSIUM CHANNEL KCH"/>
    <property type="match status" value="1"/>
</dbReference>
<dbReference type="InterPro" id="IPR050721">
    <property type="entry name" value="Trk_Ktr_HKT_K-transport"/>
</dbReference>
<keyword evidence="4" id="KW-1185">Reference proteome</keyword>
<dbReference type="RefSeq" id="WP_377505010.1">
    <property type="nucleotide sequence ID" value="NZ_JBHSQS010000002.1"/>
</dbReference>
<feature type="compositionally biased region" description="Basic and acidic residues" evidence="1">
    <location>
        <begin position="609"/>
        <end position="619"/>
    </location>
</feature>